<dbReference type="PANTHER" id="PTHR43685">
    <property type="entry name" value="GLYCOSYLTRANSFERASE"/>
    <property type="match status" value="1"/>
</dbReference>
<organism evidence="2 3">
    <name type="scientific">Dysgonomonas termitidis</name>
    <dbReference type="NCBI Taxonomy" id="1516126"/>
    <lineage>
        <taxon>Bacteria</taxon>
        <taxon>Pseudomonadati</taxon>
        <taxon>Bacteroidota</taxon>
        <taxon>Bacteroidia</taxon>
        <taxon>Bacteroidales</taxon>
        <taxon>Dysgonomonadaceae</taxon>
        <taxon>Dysgonomonas</taxon>
    </lineage>
</organism>
<name>A0ABV9KUG2_9BACT</name>
<dbReference type="EMBL" id="JBHSGN010000050">
    <property type="protein sequence ID" value="MFC4673216.1"/>
    <property type="molecule type" value="Genomic_DNA"/>
</dbReference>
<keyword evidence="3" id="KW-1185">Reference proteome</keyword>
<dbReference type="Proteomes" id="UP001596023">
    <property type="component" value="Unassembled WGS sequence"/>
</dbReference>
<dbReference type="CDD" id="cd00761">
    <property type="entry name" value="Glyco_tranf_GTA_type"/>
    <property type="match status" value="1"/>
</dbReference>
<feature type="domain" description="Glycosyltransferase 2-like" evidence="1">
    <location>
        <begin position="5"/>
        <end position="117"/>
    </location>
</feature>
<proteinExistence type="predicted"/>
<reference evidence="3" key="1">
    <citation type="journal article" date="2019" name="Int. J. Syst. Evol. Microbiol.">
        <title>The Global Catalogue of Microorganisms (GCM) 10K type strain sequencing project: providing services to taxonomists for standard genome sequencing and annotation.</title>
        <authorList>
            <consortium name="The Broad Institute Genomics Platform"/>
            <consortium name="The Broad Institute Genome Sequencing Center for Infectious Disease"/>
            <person name="Wu L."/>
            <person name="Ma J."/>
        </authorList>
    </citation>
    <scope>NUCLEOTIDE SEQUENCE [LARGE SCALE GENOMIC DNA]</scope>
    <source>
        <strain evidence="3">CCUG 66188</strain>
    </source>
</reference>
<evidence type="ECO:0000313" key="3">
    <source>
        <dbReference type="Proteomes" id="UP001596023"/>
    </source>
</evidence>
<dbReference type="PANTHER" id="PTHR43685:SF2">
    <property type="entry name" value="GLYCOSYLTRANSFERASE 2-LIKE DOMAIN-CONTAINING PROTEIN"/>
    <property type="match status" value="1"/>
</dbReference>
<sequence>MPQISVIVPCYNQAQYLPEALQSVLDQSFPDWECIIVNDGSPDNTEAVAHEWCDKDCRFKYLKKENGGLSSARNAGINMAEGEWILPLDADDKIGKEYISLALDAIKYSPDIGIIYADAFLFGEKEGKWNLPEYNYRDILKSNMIYCSAFYKKEDWTIIGGYDINLIHGWEDWEFWIHLLSTTQKEVLKLPYIGFYYRIKENSMIEFLKKDNNKRQKINVYVQKKHLDIYIKEFGTYQEVLSVNDWLISCNNALSHKVYRYENFMPIKILKVLHSSFKRIFDKKWFQ</sequence>
<dbReference type="InterPro" id="IPR029044">
    <property type="entry name" value="Nucleotide-diphossugar_trans"/>
</dbReference>
<dbReference type="InterPro" id="IPR050834">
    <property type="entry name" value="Glycosyltransf_2"/>
</dbReference>
<protein>
    <submittedName>
        <fullName evidence="2">Glycosyltransferase family 2 protein</fullName>
    </submittedName>
</protein>
<dbReference type="Gene3D" id="3.90.550.10">
    <property type="entry name" value="Spore Coat Polysaccharide Biosynthesis Protein SpsA, Chain A"/>
    <property type="match status" value="1"/>
</dbReference>
<evidence type="ECO:0000313" key="2">
    <source>
        <dbReference type="EMBL" id="MFC4673216.1"/>
    </source>
</evidence>
<gene>
    <name evidence="2" type="ORF">ACFO6W_05895</name>
</gene>
<comment type="caution">
    <text evidence="2">The sequence shown here is derived from an EMBL/GenBank/DDBJ whole genome shotgun (WGS) entry which is preliminary data.</text>
</comment>
<dbReference type="InterPro" id="IPR001173">
    <property type="entry name" value="Glyco_trans_2-like"/>
</dbReference>
<accession>A0ABV9KUG2</accession>
<dbReference type="Pfam" id="PF00535">
    <property type="entry name" value="Glycos_transf_2"/>
    <property type="match status" value="1"/>
</dbReference>
<dbReference type="RefSeq" id="WP_379994454.1">
    <property type="nucleotide sequence ID" value="NZ_JBHSGN010000050.1"/>
</dbReference>
<dbReference type="SUPFAM" id="SSF53448">
    <property type="entry name" value="Nucleotide-diphospho-sugar transferases"/>
    <property type="match status" value="1"/>
</dbReference>
<evidence type="ECO:0000259" key="1">
    <source>
        <dbReference type="Pfam" id="PF00535"/>
    </source>
</evidence>